<sequence length="186" mass="21088">MESNFNPILHYIDELDRHFSNHHHLLNCFIPRFDLEEDSHFFYLHGEIPGAKAENITVVPLDSTTLEISGSVHRHNSSLGTPRAQEIQSDDNEHRSSLSSTDTSRNGKTEDSKLGSRKDHHQQENKLLLSERLVGSFHRTFTFPSPVDEDAITAILKDGLLTVQIPKKKGLNVVDKTRRITITEGK</sequence>
<name>A0A0C3CEE4_OIDMZ</name>
<dbReference type="Gene3D" id="2.60.40.790">
    <property type="match status" value="1"/>
</dbReference>
<reference evidence="6 7" key="1">
    <citation type="submission" date="2014-04" db="EMBL/GenBank/DDBJ databases">
        <authorList>
            <consortium name="DOE Joint Genome Institute"/>
            <person name="Kuo A."/>
            <person name="Martino E."/>
            <person name="Perotto S."/>
            <person name="Kohler A."/>
            <person name="Nagy L.G."/>
            <person name="Floudas D."/>
            <person name="Copeland A."/>
            <person name="Barry K.W."/>
            <person name="Cichocki N."/>
            <person name="Veneault-Fourrey C."/>
            <person name="LaButti K."/>
            <person name="Lindquist E.A."/>
            <person name="Lipzen A."/>
            <person name="Lundell T."/>
            <person name="Morin E."/>
            <person name="Murat C."/>
            <person name="Sun H."/>
            <person name="Tunlid A."/>
            <person name="Henrissat B."/>
            <person name="Grigoriev I.V."/>
            <person name="Hibbett D.S."/>
            <person name="Martin F."/>
            <person name="Nordberg H.P."/>
            <person name="Cantor M.N."/>
            <person name="Hua S.X."/>
        </authorList>
    </citation>
    <scope>NUCLEOTIDE SEQUENCE [LARGE SCALE GENOMIC DNA]</scope>
    <source>
        <strain evidence="6 7">Zn</strain>
    </source>
</reference>
<dbReference type="HOGENOM" id="CLU_046737_1_1_1"/>
<dbReference type="Proteomes" id="UP000054321">
    <property type="component" value="Unassembled WGS sequence"/>
</dbReference>
<dbReference type="PANTHER" id="PTHR11527">
    <property type="entry name" value="HEAT-SHOCK PROTEIN 20 FAMILY MEMBER"/>
    <property type="match status" value="1"/>
</dbReference>
<keyword evidence="7" id="KW-1185">Reference proteome</keyword>
<dbReference type="InParanoid" id="A0A0C3CEE4"/>
<dbReference type="Pfam" id="PF00011">
    <property type="entry name" value="HSP20"/>
    <property type="match status" value="1"/>
</dbReference>
<evidence type="ECO:0000256" key="4">
    <source>
        <dbReference type="SAM" id="MobiDB-lite"/>
    </source>
</evidence>
<reference evidence="7" key="2">
    <citation type="submission" date="2015-01" db="EMBL/GenBank/DDBJ databases">
        <title>Evolutionary Origins and Diversification of the Mycorrhizal Mutualists.</title>
        <authorList>
            <consortium name="DOE Joint Genome Institute"/>
            <consortium name="Mycorrhizal Genomics Consortium"/>
            <person name="Kohler A."/>
            <person name="Kuo A."/>
            <person name="Nagy L.G."/>
            <person name="Floudas D."/>
            <person name="Copeland A."/>
            <person name="Barry K.W."/>
            <person name="Cichocki N."/>
            <person name="Veneault-Fourrey C."/>
            <person name="LaButti K."/>
            <person name="Lindquist E.A."/>
            <person name="Lipzen A."/>
            <person name="Lundell T."/>
            <person name="Morin E."/>
            <person name="Murat C."/>
            <person name="Riley R."/>
            <person name="Ohm R."/>
            <person name="Sun H."/>
            <person name="Tunlid A."/>
            <person name="Henrissat B."/>
            <person name="Grigoriev I.V."/>
            <person name="Hibbett D.S."/>
            <person name="Martin F."/>
        </authorList>
    </citation>
    <scope>NUCLEOTIDE SEQUENCE [LARGE SCALE GENOMIC DNA]</scope>
    <source>
        <strain evidence="7">Zn</strain>
    </source>
</reference>
<dbReference type="SUPFAM" id="SSF49764">
    <property type="entry name" value="HSP20-like chaperones"/>
    <property type="match status" value="1"/>
</dbReference>
<protein>
    <recommendedName>
        <fullName evidence="5">SHSP domain-containing protein</fullName>
    </recommendedName>
</protein>
<organism evidence="6 7">
    <name type="scientific">Oidiodendron maius (strain Zn)</name>
    <dbReference type="NCBI Taxonomy" id="913774"/>
    <lineage>
        <taxon>Eukaryota</taxon>
        <taxon>Fungi</taxon>
        <taxon>Dikarya</taxon>
        <taxon>Ascomycota</taxon>
        <taxon>Pezizomycotina</taxon>
        <taxon>Leotiomycetes</taxon>
        <taxon>Leotiomycetes incertae sedis</taxon>
        <taxon>Myxotrichaceae</taxon>
        <taxon>Oidiodendron</taxon>
    </lineage>
</organism>
<evidence type="ECO:0000313" key="6">
    <source>
        <dbReference type="EMBL" id="KIM97298.1"/>
    </source>
</evidence>
<feature type="region of interest" description="Disordered" evidence="4">
    <location>
        <begin position="70"/>
        <end position="123"/>
    </location>
</feature>
<evidence type="ECO:0000313" key="7">
    <source>
        <dbReference type="Proteomes" id="UP000054321"/>
    </source>
</evidence>
<dbReference type="EMBL" id="KN832882">
    <property type="protein sequence ID" value="KIM97298.1"/>
    <property type="molecule type" value="Genomic_DNA"/>
</dbReference>
<dbReference type="PROSITE" id="PS01031">
    <property type="entry name" value="SHSP"/>
    <property type="match status" value="1"/>
</dbReference>
<accession>A0A0C3CEE4</accession>
<dbReference type="InterPro" id="IPR002068">
    <property type="entry name" value="A-crystallin/Hsp20_dom"/>
</dbReference>
<keyword evidence="1" id="KW-0346">Stress response</keyword>
<evidence type="ECO:0000256" key="2">
    <source>
        <dbReference type="PROSITE-ProRule" id="PRU00285"/>
    </source>
</evidence>
<gene>
    <name evidence="6" type="ORF">OIDMADRAFT_130387</name>
</gene>
<comment type="similarity">
    <text evidence="2 3">Belongs to the small heat shock protein (HSP20) family.</text>
</comment>
<evidence type="ECO:0000256" key="3">
    <source>
        <dbReference type="RuleBase" id="RU003616"/>
    </source>
</evidence>
<dbReference type="CDD" id="cd06464">
    <property type="entry name" value="ACD_sHsps-like"/>
    <property type="match status" value="1"/>
</dbReference>
<evidence type="ECO:0000256" key="1">
    <source>
        <dbReference type="ARBA" id="ARBA00023016"/>
    </source>
</evidence>
<feature type="compositionally biased region" description="Basic and acidic residues" evidence="4">
    <location>
        <begin position="105"/>
        <end position="123"/>
    </location>
</feature>
<dbReference type="OrthoDB" id="1431247at2759"/>
<dbReference type="InterPro" id="IPR031107">
    <property type="entry name" value="Small_HSP"/>
</dbReference>
<feature type="domain" description="SHSP" evidence="5">
    <location>
        <begin position="24"/>
        <end position="183"/>
    </location>
</feature>
<dbReference type="InterPro" id="IPR008978">
    <property type="entry name" value="HSP20-like_chaperone"/>
</dbReference>
<dbReference type="AlphaFoldDB" id="A0A0C3CEE4"/>
<dbReference type="STRING" id="913774.A0A0C3CEE4"/>
<proteinExistence type="inferred from homology"/>
<evidence type="ECO:0000259" key="5">
    <source>
        <dbReference type="PROSITE" id="PS01031"/>
    </source>
</evidence>